<dbReference type="CDD" id="cd00067">
    <property type="entry name" value="GAL4"/>
    <property type="match status" value="1"/>
</dbReference>
<comment type="caution">
    <text evidence="6">The sequence shown here is derived from an EMBL/GenBank/DDBJ whole genome shotgun (WGS) entry which is preliminary data.</text>
</comment>
<sequence length="549" mass="62433">MEPGSEPPRPVPRGTAAYPRKRAVTACQVCRARRTKCDNKKPSCSFCLTVGARCIQASVDLSSFDPASLKILDRLSEIEIAVRKCQASIEALVETQRRAPSDVSALRPTPPDFRDLEDRSRRLPPPIETICRWPFLNVPKIMGAQEGSVGIPSSVYREAPIPLDNLDHRLVQPLVDRFFHYVHVKNPILDESQTRRLVAHYCVAGLDWSAESCLVLLVVALGATATQPQKRLGLTLEGGDRVLEAQCFFLSGVFAITTMQRDTAWRFFLHALACCQQFQFIADQGAEHALPGIDTFYTGESTGLRSLTIEQTVYWSVWKSEREVHGEIQSPDFTLSQGDLTTCPQFFPTPPENGDYAYPKTHTKDHDWEQLSWYFYLSEISLRRLASCIANRIFQLDTAGESILEVLSRATCIYESQVEEWAPFVDAFIHGSLMDGDWILLRALVRKGLQKHMERLRVNEIGYRHRHHGTLFLLRNCTRSTMVLVAAALAIQHQLDQRVNPDITMPLGWRQAVFLALEMNRYWEAESVDSRYLARILRVMWEKVEELNL</sequence>
<evidence type="ECO:0000259" key="5">
    <source>
        <dbReference type="PROSITE" id="PS50048"/>
    </source>
</evidence>
<proteinExistence type="predicted"/>
<reference evidence="6 7" key="1">
    <citation type="submission" date="2024-07" db="EMBL/GenBank/DDBJ databases">
        <title>Section-level genome sequencing and comparative genomics of Aspergillus sections Usti and Cavernicolus.</title>
        <authorList>
            <consortium name="Lawrence Berkeley National Laboratory"/>
            <person name="Nybo J.L."/>
            <person name="Vesth T.C."/>
            <person name="Theobald S."/>
            <person name="Frisvad J.C."/>
            <person name="Larsen T.O."/>
            <person name="Kjaerboelling I."/>
            <person name="Rothschild-Mancinelli K."/>
            <person name="Lyhne E.K."/>
            <person name="Kogle M.E."/>
            <person name="Barry K."/>
            <person name="Clum A."/>
            <person name="Na H."/>
            <person name="Ledsgaard L."/>
            <person name="Lin J."/>
            <person name="Lipzen A."/>
            <person name="Kuo A."/>
            <person name="Riley R."/>
            <person name="Mondo S."/>
            <person name="LaButti K."/>
            <person name="Haridas S."/>
            <person name="Pangalinan J."/>
            <person name="Salamov A.A."/>
            <person name="Simmons B.A."/>
            <person name="Magnuson J.K."/>
            <person name="Chen J."/>
            <person name="Drula E."/>
            <person name="Henrissat B."/>
            <person name="Wiebenga A."/>
            <person name="Lubbers R.J."/>
            <person name="Gomes A.C."/>
            <person name="Makela M.R."/>
            <person name="Stajich J."/>
            <person name="Grigoriev I.V."/>
            <person name="Mortensen U.H."/>
            <person name="De vries R.P."/>
            <person name="Baker S.E."/>
            <person name="Andersen M.R."/>
        </authorList>
    </citation>
    <scope>NUCLEOTIDE SEQUENCE [LARGE SCALE GENOMIC DNA]</scope>
    <source>
        <strain evidence="6 7">CBS 600.67</strain>
    </source>
</reference>
<evidence type="ECO:0000313" key="7">
    <source>
        <dbReference type="Proteomes" id="UP001610335"/>
    </source>
</evidence>
<dbReference type="SMART" id="SM00066">
    <property type="entry name" value="GAL4"/>
    <property type="match status" value="1"/>
</dbReference>
<protein>
    <submittedName>
        <fullName evidence="6">C6 zinc finger domain protein</fullName>
    </submittedName>
</protein>
<dbReference type="EMBL" id="JBFXLS010000016">
    <property type="protein sequence ID" value="KAL2829440.1"/>
    <property type="molecule type" value="Genomic_DNA"/>
</dbReference>
<dbReference type="InterPro" id="IPR053181">
    <property type="entry name" value="EcdB-like_regulator"/>
</dbReference>
<evidence type="ECO:0000313" key="6">
    <source>
        <dbReference type="EMBL" id="KAL2829440.1"/>
    </source>
</evidence>
<evidence type="ECO:0000256" key="2">
    <source>
        <dbReference type="ARBA" id="ARBA00023125"/>
    </source>
</evidence>
<dbReference type="InterPro" id="IPR001138">
    <property type="entry name" value="Zn2Cys6_DnaBD"/>
</dbReference>
<keyword evidence="4" id="KW-0539">Nucleus</keyword>
<dbReference type="Gene3D" id="4.10.240.10">
    <property type="entry name" value="Zn(2)-C6 fungal-type DNA-binding domain"/>
    <property type="match status" value="1"/>
</dbReference>
<dbReference type="PROSITE" id="PS50048">
    <property type="entry name" value="ZN2_CY6_FUNGAL_2"/>
    <property type="match status" value="1"/>
</dbReference>
<evidence type="ECO:0000256" key="4">
    <source>
        <dbReference type="ARBA" id="ARBA00023242"/>
    </source>
</evidence>
<keyword evidence="3" id="KW-0804">Transcription</keyword>
<keyword evidence="1" id="KW-0805">Transcription regulation</keyword>
<accession>A0ABR4INV2</accession>
<organism evidence="6 7">
    <name type="scientific">Aspergillus cavernicola</name>
    <dbReference type="NCBI Taxonomy" id="176166"/>
    <lineage>
        <taxon>Eukaryota</taxon>
        <taxon>Fungi</taxon>
        <taxon>Dikarya</taxon>
        <taxon>Ascomycota</taxon>
        <taxon>Pezizomycotina</taxon>
        <taxon>Eurotiomycetes</taxon>
        <taxon>Eurotiomycetidae</taxon>
        <taxon>Eurotiales</taxon>
        <taxon>Aspergillaceae</taxon>
        <taxon>Aspergillus</taxon>
        <taxon>Aspergillus subgen. Nidulantes</taxon>
    </lineage>
</organism>
<keyword evidence="2" id="KW-0238">DNA-binding</keyword>
<dbReference type="Proteomes" id="UP001610335">
    <property type="component" value="Unassembled WGS sequence"/>
</dbReference>
<dbReference type="CDD" id="cd12148">
    <property type="entry name" value="fungal_TF_MHR"/>
    <property type="match status" value="1"/>
</dbReference>
<dbReference type="Pfam" id="PF00172">
    <property type="entry name" value="Zn_clus"/>
    <property type="match status" value="1"/>
</dbReference>
<dbReference type="InterPro" id="IPR036864">
    <property type="entry name" value="Zn2-C6_fun-type_DNA-bd_sf"/>
</dbReference>
<name>A0ABR4INV2_9EURO</name>
<dbReference type="SUPFAM" id="SSF57701">
    <property type="entry name" value="Zn2/Cys6 DNA-binding domain"/>
    <property type="match status" value="1"/>
</dbReference>
<dbReference type="PANTHER" id="PTHR47785">
    <property type="entry name" value="ZN(II)2CYS6 TRANSCRIPTION FACTOR (EUROFUNG)-RELATED-RELATED"/>
    <property type="match status" value="1"/>
</dbReference>
<feature type="domain" description="Zn(2)-C6 fungal-type" evidence="5">
    <location>
        <begin position="26"/>
        <end position="56"/>
    </location>
</feature>
<evidence type="ECO:0000256" key="3">
    <source>
        <dbReference type="ARBA" id="ARBA00023163"/>
    </source>
</evidence>
<evidence type="ECO:0000256" key="1">
    <source>
        <dbReference type="ARBA" id="ARBA00023015"/>
    </source>
</evidence>
<dbReference type="PROSITE" id="PS00463">
    <property type="entry name" value="ZN2_CY6_FUNGAL_1"/>
    <property type="match status" value="1"/>
</dbReference>
<keyword evidence="7" id="KW-1185">Reference proteome</keyword>
<dbReference type="PANTHER" id="PTHR47785:SF5">
    <property type="entry name" value="ZN(II)2CYS6 TRANSCRIPTION FACTOR (EUROFUNG)"/>
    <property type="match status" value="1"/>
</dbReference>
<gene>
    <name evidence="6" type="ORF">BDW59DRAFT_170478</name>
</gene>